<protein>
    <submittedName>
        <fullName evidence="1">Uncharacterized protein</fullName>
    </submittedName>
</protein>
<gene>
    <name evidence="1" type="ORF">H257_02868</name>
</gene>
<dbReference type="RefSeq" id="XP_009824993.1">
    <property type="nucleotide sequence ID" value="XM_009826691.1"/>
</dbReference>
<accession>W4GZ10</accession>
<evidence type="ECO:0000313" key="1">
    <source>
        <dbReference type="EMBL" id="ETV84975.1"/>
    </source>
</evidence>
<proteinExistence type="predicted"/>
<dbReference type="EMBL" id="KI913118">
    <property type="protein sequence ID" value="ETV84975.1"/>
    <property type="molecule type" value="Genomic_DNA"/>
</dbReference>
<name>W4GZ10_APHAT</name>
<organism evidence="1">
    <name type="scientific">Aphanomyces astaci</name>
    <name type="common">Crayfish plague agent</name>
    <dbReference type="NCBI Taxonomy" id="112090"/>
    <lineage>
        <taxon>Eukaryota</taxon>
        <taxon>Sar</taxon>
        <taxon>Stramenopiles</taxon>
        <taxon>Oomycota</taxon>
        <taxon>Saprolegniomycetes</taxon>
        <taxon>Saprolegniales</taxon>
        <taxon>Verrucalvaceae</taxon>
        <taxon>Aphanomyces</taxon>
    </lineage>
</organism>
<dbReference type="AlphaFoldDB" id="W4GZ10"/>
<sequence length="223" mass="26187">MHGDHGLVHDIAHVRRRHHVLDRMMQSLWKELELRFQRHESPVELVHQIVFNQALQPVREAPDLLFYVLQSRVDVPERLVVPVRTAAAVVVAKLAADAAHCQRDAVGKAAALRFQCFQRPVHHRQRFFGPSQHRRMVPLWVQGMHVQRRRLVVHQSTLQLTQQRIHALRQDLDLRLEGVQPTMYRRRDLVRERLGLRFQRRQTLVDIPEGVLHVVHIAHGRVV</sequence>
<dbReference type="VEuPathDB" id="FungiDB:H257_02868"/>
<dbReference type="GeneID" id="20804864"/>
<reference evidence="1" key="1">
    <citation type="submission" date="2013-12" db="EMBL/GenBank/DDBJ databases">
        <title>The Genome Sequence of Aphanomyces astaci APO3.</title>
        <authorList>
            <consortium name="The Broad Institute Genomics Platform"/>
            <person name="Russ C."/>
            <person name="Tyler B."/>
            <person name="van West P."/>
            <person name="Dieguez-Uribeondo J."/>
            <person name="Young S.K."/>
            <person name="Zeng Q."/>
            <person name="Gargeya S."/>
            <person name="Fitzgerald M."/>
            <person name="Abouelleil A."/>
            <person name="Alvarado L."/>
            <person name="Chapman S.B."/>
            <person name="Gainer-Dewar J."/>
            <person name="Goldberg J."/>
            <person name="Griggs A."/>
            <person name="Gujja S."/>
            <person name="Hansen M."/>
            <person name="Howarth C."/>
            <person name="Imamovic A."/>
            <person name="Ireland A."/>
            <person name="Larimer J."/>
            <person name="McCowan C."/>
            <person name="Murphy C."/>
            <person name="Pearson M."/>
            <person name="Poon T.W."/>
            <person name="Priest M."/>
            <person name="Roberts A."/>
            <person name="Saif S."/>
            <person name="Shea T."/>
            <person name="Sykes S."/>
            <person name="Wortman J."/>
            <person name="Nusbaum C."/>
            <person name="Birren B."/>
        </authorList>
    </citation>
    <scope>NUCLEOTIDE SEQUENCE [LARGE SCALE GENOMIC DNA]</scope>
    <source>
        <strain evidence="1">APO3</strain>
    </source>
</reference>